<dbReference type="EMBL" id="JWHR01000099">
    <property type="protein sequence ID" value="KHS56913.1"/>
    <property type="molecule type" value="Genomic_DNA"/>
</dbReference>
<dbReference type="CDD" id="cd03225">
    <property type="entry name" value="ABC_cobalt_CbiO_domain1"/>
    <property type="match status" value="1"/>
</dbReference>
<comment type="subcellular location">
    <subcellularLocation>
        <location evidence="1">Cell membrane</location>
        <topology evidence="1">Peripheral membrane protein</topology>
    </subcellularLocation>
</comment>
<evidence type="ECO:0000313" key="6">
    <source>
        <dbReference type="EMBL" id="KHS56913.1"/>
    </source>
</evidence>
<dbReference type="Pfam" id="PF00005">
    <property type="entry name" value="ABC_tran"/>
    <property type="match status" value="1"/>
</dbReference>
<dbReference type="STRING" id="1577792.QX51_11150"/>
<evidence type="ECO:0000256" key="4">
    <source>
        <dbReference type="ARBA" id="ARBA00022840"/>
    </source>
</evidence>
<evidence type="ECO:0000259" key="5">
    <source>
        <dbReference type="PROSITE" id="PS50893"/>
    </source>
</evidence>
<dbReference type="PROSITE" id="PS00211">
    <property type="entry name" value="ABC_TRANSPORTER_1"/>
    <property type="match status" value="1"/>
</dbReference>
<dbReference type="RefSeq" id="WP_039679988.1">
    <property type="nucleotide sequence ID" value="NZ_JAWGXO010000019.1"/>
</dbReference>
<dbReference type="GO" id="GO:0005524">
    <property type="term" value="F:ATP binding"/>
    <property type="evidence" value="ECO:0007669"/>
    <property type="project" value="UniProtKB-KW"/>
</dbReference>
<evidence type="ECO:0000256" key="2">
    <source>
        <dbReference type="ARBA" id="ARBA00022448"/>
    </source>
</evidence>
<name>A0A0B3VVP4_9FIRM</name>
<gene>
    <name evidence="6" type="ORF">QX51_11150</name>
</gene>
<evidence type="ECO:0000256" key="3">
    <source>
        <dbReference type="ARBA" id="ARBA00022741"/>
    </source>
</evidence>
<feature type="domain" description="ABC transporter" evidence="5">
    <location>
        <begin position="4"/>
        <end position="218"/>
    </location>
</feature>
<evidence type="ECO:0000313" key="7">
    <source>
        <dbReference type="Proteomes" id="UP000031189"/>
    </source>
</evidence>
<dbReference type="PANTHER" id="PTHR43423:SF1">
    <property type="entry name" value="ABC TRANSPORTER I FAMILY MEMBER 17"/>
    <property type="match status" value="1"/>
</dbReference>
<dbReference type="SUPFAM" id="SSF52540">
    <property type="entry name" value="P-loop containing nucleoside triphosphate hydrolases"/>
    <property type="match status" value="1"/>
</dbReference>
<reference evidence="6 7" key="1">
    <citation type="submission" date="2014-12" db="EMBL/GenBank/DDBJ databases">
        <title>Draft genome sequence of Terrisporobacter sp. 08-306576, isolated from the blood culture of a bacteremia patient.</title>
        <authorList>
            <person name="Lund L.C."/>
            <person name="Sydenham T.V."/>
            <person name="Hogh S.V."/>
            <person name="Skov M.N."/>
            <person name="Kemp M."/>
            <person name="Justesen U.S."/>
        </authorList>
    </citation>
    <scope>NUCLEOTIDE SEQUENCE [LARGE SCALE GENOMIC DNA]</scope>
    <source>
        <strain evidence="6 7">08-306576</strain>
    </source>
</reference>
<organism evidence="6 7">
    <name type="scientific">Terrisporobacter othiniensis</name>
    <dbReference type="NCBI Taxonomy" id="1577792"/>
    <lineage>
        <taxon>Bacteria</taxon>
        <taxon>Bacillati</taxon>
        <taxon>Bacillota</taxon>
        <taxon>Clostridia</taxon>
        <taxon>Peptostreptococcales</taxon>
        <taxon>Peptostreptococcaceae</taxon>
        <taxon>Terrisporobacter</taxon>
    </lineage>
</organism>
<dbReference type="InterPro" id="IPR015856">
    <property type="entry name" value="ABC_transpr_CbiO/EcfA_su"/>
</dbReference>
<dbReference type="Gene3D" id="3.40.50.300">
    <property type="entry name" value="P-loop containing nucleotide triphosphate hydrolases"/>
    <property type="match status" value="1"/>
</dbReference>
<dbReference type="Proteomes" id="UP000031189">
    <property type="component" value="Unassembled WGS sequence"/>
</dbReference>
<dbReference type="InterPro" id="IPR003593">
    <property type="entry name" value="AAA+_ATPase"/>
</dbReference>
<keyword evidence="7" id="KW-1185">Reference proteome</keyword>
<dbReference type="InterPro" id="IPR027417">
    <property type="entry name" value="P-loop_NTPase"/>
</dbReference>
<dbReference type="GO" id="GO:0022857">
    <property type="term" value="F:transmembrane transporter activity"/>
    <property type="evidence" value="ECO:0007669"/>
    <property type="project" value="UniProtKB-ARBA"/>
</dbReference>
<keyword evidence="2" id="KW-0813">Transport</keyword>
<comment type="caution">
    <text evidence="6">The sequence shown here is derived from an EMBL/GenBank/DDBJ whole genome shotgun (WGS) entry which is preliminary data.</text>
</comment>
<dbReference type="GO" id="GO:0005886">
    <property type="term" value="C:plasma membrane"/>
    <property type="evidence" value="ECO:0007669"/>
    <property type="project" value="UniProtKB-SubCell"/>
</dbReference>
<dbReference type="PROSITE" id="PS50893">
    <property type="entry name" value="ABC_TRANSPORTER_2"/>
    <property type="match status" value="1"/>
</dbReference>
<sequence>MKIIQLDNIRYEDNENVILDGITIDINKGDCISIIGESGSGKSTLLKICGDLIEVKEGSIKFKGKEYSYYESTDLRKKISYSIQIPYLFGNTVYDNLEFPFKIRNKEIDNERIINLLKRFKLKEDIINKNINLLSGGEKQRIAFIRNIIFTPEVLLLDEITSALDIENTKIIEDYIEELNKEGVTILWVTHSEKQSETIFNKRITVSKGKIEKLEEFN</sequence>
<keyword evidence="3" id="KW-0547">Nucleotide-binding</keyword>
<accession>A0A0B3VVP4</accession>
<dbReference type="PANTHER" id="PTHR43423">
    <property type="entry name" value="ABC TRANSPORTER I FAMILY MEMBER 17"/>
    <property type="match status" value="1"/>
</dbReference>
<dbReference type="InterPro" id="IPR003439">
    <property type="entry name" value="ABC_transporter-like_ATP-bd"/>
</dbReference>
<dbReference type="OrthoDB" id="9785080at2"/>
<protein>
    <submittedName>
        <fullName evidence="6">Methionine ABC transporter ATP-binding protein</fullName>
    </submittedName>
</protein>
<dbReference type="AlphaFoldDB" id="A0A0B3VVP4"/>
<dbReference type="GO" id="GO:0016887">
    <property type="term" value="F:ATP hydrolysis activity"/>
    <property type="evidence" value="ECO:0007669"/>
    <property type="project" value="InterPro"/>
</dbReference>
<evidence type="ECO:0000256" key="1">
    <source>
        <dbReference type="ARBA" id="ARBA00004202"/>
    </source>
</evidence>
<keyword evidence="4 6" id="KW-0067">ATP-binding</keyword>
<dbReference type="SMART" id="SM00382">
    <property type="entry name" value="AAA"/>
    <property type="match status" value="1"/>
</dbReference>
<proteinExistence type="predicted"/>
<dbReference type="InterPro" id="IPR017871">
    <property type="entry name" value="ABC_transporter-like_CS"/>
</dbReference>